<name>A0AAN1J8S4_9BURK</name>
<dbReference type="AlphaFoldDB" id="A0AAN1J8S4"/>
<dbReference type="KEGG" id="phs:C2L64_14220"/>
<organism evidence="1 2">
    <name type="scientific">Paraburkholderia hospita</name>
    <dbReference type="NCBI Taxonomy" id="169430"/>
    <lineage>
        <taxon>Bacteria</taxon>
        <taxon>Pseudomonadati</taxon>
        <taxon>Pseudomonadota</taxon>
        <taxon>Betaproteobacteria</taxon>
        <taxon>Burkholderiales</taxon>
        <taxon>Burkholderiaceae</taxon>
        <taxon>Paraburkholderia</taxon>
    </lineage>
</organism>
<reference evidence="1 2" key="1">
    <citation type="submission" date="2018-01" db="EMBL/GenBank/DDBJ databases">
        <title>Species boundaries and ecological features among Paraburkholderia terrae DSMZ17804T, P. hospita DSMZ17164T and P. caribensis DSMZ13236T.</title>
        <authorList>
            <person name="Pratama A.A."/>
        </authorList>
    </citation>
    <scope>NUCLEOTIDE SEQUENCE [LARGE SCALE GENOMIC DNA]</scope>
    <source>
        <strain evidence="1 2">DSM 17164</strain>
    </source>
</reference>
<gene>
    <name evidence="1" type="ORF">C2L64_14220</name>
</gene>
<evidence type="ECO:0000313" key="2">
    <source>
        <dbReference type="Proteomes" id="UP000236649"/>
    </source>
</evidence>
<accession>A0AAN1J8S4</accession>
<protein>
    <submittedName>
        <fullName evidence="1">Uncharacterized protein</fullName>
    </submittedName>
</protein>
<dbReference type="EMBL" id="CP026105">
    <property type="protein sequence ID" value="AUT69312.1"/>
    <property type="molecule type" value="Genomic_DNA"/>
</dbReference>
<dbReference type="Proteomes" id="UP000236649">
    <property type="component" value="Chromosome 1"/>
</dbReference>
<dbReference type="RefSeq" id="WP_090838328.1">
    <property type="nucleotide sequence ID" value="NZ_CADFGJ010000025.1"/>
</dbReference>
<evidence type="ECO:0000313" key="1">
    <source>
        <dbReference type="EMBL" id="AUT69312.1"/>
    </source>
</evidence>
<sequence>MQSVIVSESFDGHPVDIILCELAAYEWAWEVFNWTNEWYARNAPRRLCCSQETALLEAKAAIELELAKA</sequence>
<proteinExistence type="predicted"/>
<dbReference type="GeneID" id="55529474"/>